<dbReference type="SUPFAM" id="SSF53474">
    <property type="entry name" value="alpha/beta-Hydrolases"/>
    <property type="match status" value="1"/>
</dbReference>
<evidence type="ECO:0000313" key="3">
    <source>
        <dbReference type="Proteomes" id="UP000199608"/>
    </source>
</evidence>
<evidence type="ECO:0000259" key="1">
    <source>
        <dbReference type="Pfam" id="PF00561"/>
    </source>
</evidence>
<dbReference type="InterPro" id="IPR050266">
    <property type="entry name" value="AB_hydrolase_sf"/>
</dbReference>
<accession>A0A1H2DRS2</accession>
<evidence type="ECO:0000313" key="2">
    <source>
        <dbReference type="EMBL" id="SDT85058.1"/>
    </source>
</evidence>
<dbReference type="AlphaFoldDB" id="A0A1H2DRS2"/>
<organism evidence="2 3">
    <name type="scientific">Desulfobacula phenolica</name>
    <dbReference type="NCBI Taxonomy" id="90732"/>
    <lineage>
        <taxon>Bacteria</taxon>
        <taxon>Pseudomonadati</taxon>
        <taxon>Thermodesulfobacteriota</taxon>
        <taxon>Desulfobacteria</taxon>
        <taxon>Desulfobacterales</taxon>
        <taxon>Desulfobacteraceae</taxon>
        <taxon>Desulfobacula</taxon>
    </lineage>
</organism>
<reference evidence="3" key="1">
    <citation type="submission" date="2016-10" db="EMBL/GenBank/DDBJ databases">
        <authorList>
            <person name="Varghese N."/>
            <person name="Submissions S."/>
        </authorList>
    </citation>
    <scope>NUCLEOTIDE SEQUENCE [LARGE SCALE GENOMIC DNA]</scope>
    <source>
        <strain evidence="3">DSM 3384</strain>
    </source>
</reference>
<sequence length="262" mass="30219">MNIRKYGSDPYKCVVVHGGPGAPGSASSLARQLSTYCGVLEPFQTEKTVFGQVNELYNLIIHNTRNQVSLFGHSWGAWIVFLLAYKHPEIIKKVFLIGSGVFDISYLPELERRRLRAMNENEQMEYKRIISLLSEENENNNKNLKRLGEIAEKADNFCVEMKVDNIEELVNIDGNQYQKVWQEASEMRKNGYFIEIAKNIDCPVRIIHGNNDTTPIEGVVDPIKDNIKDIKWYEIQKCGHSPWKEKYGKDDFFKIVKNELNT</sequence>
<name>A0A1H2DRS2_9BACT</name>
<dbReference type="PANTHER" id="PTHR43798:SF33">
    <property type="entry name" value="HYDROLASE, PUTATIVE (AFU_ORTHOLOGUE AFUA_2G14860)-RELATED"/>
    <property type="match status" value="1"/>
</dbReference>
<dbReference type="Gene3D" id="3.40.50.1820">
    <property type="entry name" value="alpha/beta hydrolase"/>
    <property type="match status" value="1"/>
</dbReference>
<dbReference type="Pfam" id="PF00561">
    <property type="entry name" value="Abhydrolase_1"/>
    <property type="match status" value="1"/>
</dbReference>
<dbReference type="Proteomes" id="UP000199608">
    <property type="component" value="Unassembled WGS sequence"/>
</dbReference>
<dbReference type="GO" id="GO:0046464">
    <property type="term" value="P:acylglycerol catabolic process"/>
    <property type="evidence" value="ECO:0007669"/>
    <property type="project" value="TreeGrafter"/>
</dbReference>
<dbReference type="RefSeq" id="WP_092230061.1">
    <property type="nucleotide sequence ID" value="NZ_FNLL01000001.1"/>
</dbReference>
<dbReference type="InterPro" id="IPR029058">
    <property type="entry name" value="AB_hydrolase_fold"/>
</dbReference>
<dbReference type="EMBL" id="FNLL01000001">
    <property type="protein sequence ID" value="SDT85058.1"/>
    <property type="molecule type" value="Genomic_DNA"/>
</dbReference>
<dbReference type="PANTHER" id="PTHR43798">
    <property type="entry name" value="MONOACYLGLYCEROL LIPASE"/>
    <property type="match status" value="1"/>
</dbReference>
<gene>
    <name evidence="2" type="ORF">SAMN04487931_101495</name>
</gene>
<dbReference type="InterPro" id="IPR000073">
    <property type="entry name" value="AB_hydrolase_1"/>
</dbReference>
<keyword evidence="3" id="KW-1185">Reference proteome</keyword>
<proteinExistence type="predicted"/>
<feature type="domain" description="AB hydrolase-1" evidence="1">
    <location>
        <begin position="66"/>
        <end position="242"/>
    </location>
</feature>
<dbReference type="GO" id="GO:0016020">
    <property type="term" value="C:membrane"/>
    <property type="evidence" value="ECO:0007669"/>
    <property type="project" value="TreeGrafter"/>
</dbReference>
<dbReference type="GO" id="GO:0047372">
    <property type="term" value="F:monoacylglycerol lipase activity"/>
    <property type="evidence" value="ECO:0007669"/>
    <property type="project" value="TreeGrafter"/>
</dbReference>
<protein>
    <submittedName>
        <fullName evidence="2">Pimeloyl-ACP methyl ester carboxylesterase</fullName>
    </submittedName>
</protein>